<proteinExistence type="predicted"/>
<name>A0A4Y8ZV32_9SPHN</name>
<dbReference type="AlphaFoldDB" id="A0A4Y8ZV32"/>
<protein>
    <recommendedName>
        <fullName evidence="4">Secreted protein</fullName>
    </recommendedName>
</protein>
<accession>A0A4Y8ZV32</accession>
<evidence type="ECO:0000256" key="1">
    <source>
        <dbReference type="SAM" id="SignalP"/>
    </source>
</evidence>
<evidence type="ECO:0000313" key="2">
    <source>
        <dbReference type="EMBL" id="TFI59172.1"/>
    </source>
</evidence>
<sequence>MKYLVIAAGALAAFTAPAAAQPAAPGGERINQLIVYGDDPCPPSTDQEITVCARKSEGERFRIPEALRGNPNDPANDAWAVRASELQYVGRSGIGSCSTSGPGGMIGCFNDLVRQARAERATRDSVNWNRLIEEARQERLGRIDADAAAVEAEQADNRR</sequence>
<dbReference type="RefSeq" id="WP_135084937.1">
    <property type="nucleotide sequence ID" value="NZ_SPDV01000009.1"/>
</dbReference>
<reference evidence="2 3" key="1">
    <citation type="submission" date="2019-03" db="EMBL/GenBank/DDBJ databases">
        <title>Genome sequence of Sphingomonas sp. 17J27-24.</title>
        <authorList>
            <person name="Kim M."/>
            <person name="Maeng S."/>
            <person name="Sathiyaraj S."/>
        </authorList>
    </citation>
    <scope>NUCLEOTIDE SEQUENCE [LARGE SCALE GENOMIC DNA]</scope>
    <source>
        <strain evidence="2 3">17J27-24</strain>
    </source>
</reference>
<organism evidence="2 3">
    <name type="scientific">Sphingomonas parva</name>
    <dbReference type="NCBI Taxonomy" id="2555898"/>
    <lineage>
        <taxon>Bacteria</taxon>
        <taxon>Pseudomonadati</taxon>
        <taxon>Pseudomonadota</taxon>
        <taxon>Alphaproteobacteria</taxon>
        <taxon>Sphingomonadales</taxon>
        <taxon>Sphingomonadaceae</taxon>
        <taxon>Sphingomonas</taxon>
    </lineage>
</organism>
<dbReference type="Proteomes" id="UP000298213">
    <property type="component" value="Unassembled WGS sequence"/>
</dbReference>
<evidence type="ECO:0008006" key="4">
    <source>
        <dbReference type="Google" id="ProtNLM"/>
    </source>
</evidence>
<keyword evidence="3" id="KW-1185">Reference proteome</keyword>
<feature type="chain" id="PRO_5021321425" description="Secreted protein" evidence="1">
    <location>
        <begin position="19"/>
        <end position="159"/>
    </location>
</feature>
<comment type="caution">
    <text evidence="2">The sequence shown here is derived from an EMBL/GenBank/DDBJ whole genome shotgun (WGS) entry which is preliminary data.</text>
</comment>
<dbReference type="OrthoDB" id="7391233at2"/>
<dbReference type="EMBL" id="SPDV01000009">
    <property type="protein sequence ID" value="TFI59172.1"/>
    <property type="molecule type" value="Genomic_DNA"/>
</dbReference>
<evidence type="ECO:0000313" key="3">
    <source>
        <dbReference type="Proteomes" id="UP000298213"/>
    </source>
</evidence>
<feature type="signal peptide" evidence="1">
    <location>
        <begin position="1"/>
        <end position="18"/>
    </location>
</feature>
<keyword evidence="1" id="KW-0732">Signal</keyword>
<gene>
    <name evidence="2" type="ORF">E2493_06515</name>
</gene>